<feature type="transmembrane region" description="Helical" evidence="2">
    <location>
        <begin position="12"/>
        <end position="33"/>
    </location>
</feature>
<evidence type="ECO:0000313" key="4">
    <source>
        <dbReference type="Proteomes" id="UP000095255"/>
    </source>
</evidence>
<keyword evidence="2" id="KW-0812">Transmembrane</keyword>
<protein>
    <submittedName>
        <fullName evidence="3">Uncharacterized protein</fullName>
    </submittedName>
</protein>
<reference evidence="3 4" key="1">
    <citation type="submission" date="2016-09" db="EMBL/GenBank/DDBJ databases">
        <title>Desulfuribacillus arsenicus sp. nov., an obligately anaerobic, dissimilatory arsenic- and antimonate-reducing bacterium isolated from anoxic sediments.</title>
        <authorList>
            <person name="Abin C.A."/>
            <person name="Hollibaugh J.T."/>
        </authorList>
    </citation>
    <scope>NUCLEOTIDE SEQUENCE [LARGE SCALE GENOMIC DNA]</scope>
    <source>
        <strain evidence="3 4">MLFW-2</strain>
    </source>
</reference>
<feature type="region of interest" description="Disordered" evidence="1">
    <location>
        <begin position="57"/>
        <end position="94"/>
    </location>
</feature>
<dbReference type="Proteomes" id="UP000095255">
    <property type="component" value="Unassembled WGS sequence"/>
</dbReference>
<comment type="caution">
    <text evidence="3">The sequence shown here is derived from an EMBL/GenBank/DDBJ whole genome shotgun (WGS) entry which is preliminary data.</text>
</comment>
<dbReference type="EMBL" id="MJAT01000035">
    <property type="protein sequence ID" value="OEH84935.1"/>
    <property type="molecule type" value="Genomic_DNA"/>
</dbReference>
<sequence length="250" mass="27697">MTVGNAMKRTGFTRFWALLSTASIFITSFIFIIDSLHIIEAKEASNSQIEEITNGVNENLDSDSMSNSDQSSSDNGQQGPNENANPTNIADQTGKSGKVSQIMLLDLFAKRFTGDLSGMSAVQKEWLLKQLHLYPADSKQKLTEVEKLAIPMSKQGELLRNINNYKQKIIKDTGTVLETLVDEGTAIREMQIQVLTTDGVICILYYPAVVEVQKGERIQFYGTPIAYNSKSSDLFGSTDTILVYANHITR</sequence>
<evidence type="ECO:0000256" key="2">
    <source>
        <dbReference type="SAM" id="Phobius"/>
    </source>
</evidence>
<keyword evidence="2" id="KW-0472">Membrane</keyword>
<name>A0A1E5L493_9FIRM</name>
<keyword evidence="2" id="KW-1133">Transmembrane helix</keyword>
<organism evidence="3 4">
    <name type="scientific">Desulfuribacillus stibiiarsenatis</name>
    <dbReference type="NCBI Taxonomy" id="1390249"/>
    <lineage>
        <taxon>Bacteria</taxon>
        <taxon>Bacillati</taxon>
        <taxon>Bacillota</taxon>
        <taxon>Desulfuribacillia</taxon>
        <taxon>Desulfuribacillales</taxon>
        <taxon>Desulfuribacillaceae</taxon>
        <taxon>Desulfuribacillus</taxon>
    </lineage>
</organism>
<dbReference type="STRING" id="1390249.BHU72_07015"/>
<feature type="compositionally biased region" description="Polar residues" evidence="1">
    <location>
        <begin position="76"/>
        <end position="94"/>
    </location>
</feature>
<dbReference type="AlphaFoldDB" id="A0A1E5L493"/>
<evidence type="ECO:0000313" key="3">
    <source>
        <dbReference type="EMBL" id="OEH84935.1"/>
    </source>
</evidence>
<accession>A0A1E5L493</accession>
<gene>
    <name evidence="3" type="ORF">BHU72_07015</name>
</gene>
<keyword evidence="4" id="KW-1185">Reference proteome</keyword>
<evidence type="ECO:0000256" key="1">
    <source>
        <dbReference type="SAM" id="MobiDB-lite"/>
    </source>
</evidence>
<proteinExistence type="predicted"/>
<feature type="compositionally biased region" description="Low complexity" evidence="1">
    <location>
        <begin position="57"/>
        <end position="75"/>
    </location>
</feature>